<gene>
    <name evidence="1" type="ORF">P5673_028970</name>
</gene>
<dbReference type="AlphaFoldDB" id="A0AAD9UUH5"/>
<name>A0AAD9UUH5_ACRCE</name>
<sequence>MVAQEAQKDGLSVFSKWLQKQLVYRMDVEKEEDNIESNKKRREKGVVHNVTREPTPKCVICHGPNQVTSCKNWSETTIANR</sequence>
<protein>
    <submittedName>
        <fullName evidence="1">Uncharacterized protein</fullName>
    </submittedName>
</protein>
<comment type="caution">
    <text evidence="1">The sequence shown here is derived from an EMBL/GenBank/DDBJ whole genome shotgun (WGS) entry which is preliminary data.</text>
</comment>
<accession>A0AAD9UUH5</accession>
<reference evidence="1" key="1">
    <citation type="journal article" date="2023" name="G3 (Bethesda)">
        <title>Whole genome assembly and annotation of the endangered Caribbean coral Acropora cervicornis.</title>
        <authorList>
            <person name="Selwyn J.D."/>
            <person name="Vollmer S.V."/>
        </authorList>
    </citation>
    <scope>NUCLEOTIDE SEQUENCE</scope>
    <source>
        <strain evidence="1">K2</strain>
    </source>
</reference>
<keyword evidence="2" id="KW-1185">Reference proteome</keyword>
<organism evidence="1 2">
    <name type="scientific">Acropora cervicornis</name>
    <name type="common">Staghorn coral</name>
    <dbReference type="NCBI Taxonomy" id="6130"/>
    <lineage>
        <taxon>Eukaryota</taxon>
        <taxon>Metazoa</taxon>
        <taxon>Cnidaria</taxon>
        <taxon>Anthozoa</taxon>
        <taxon>Hexacorallia</taxon>
        <taxon>Scleractinia</taxon>
        <taxon>Astrocoeniina</taxon>
        <taxon>Acroporidae</taxon>
        <taxon>Acropora</taxon>
    </lineage>
</organism>
<reference evidence="1" key="2">
    <citation type="journal article" date="2023" name="Science">
        <title>Genomic signatures of disease resistance in endangered staghorn corals.</title>
        <authorList>
            <person name="Vollmer S.V."/>
            <person name="Selwyn J.D."/>
            <person name="Despard B.A."/>
            <person name="Roesel C.L."/>
        </authorList>
    </citation>
    <scope>NUCLEOTIDE SEQUENCE</scope>
    <source>
        <strain evidence="1">K2</strain>
    </source>
</reference>
<evidence type="ECO:0000313" key="1">
    <source>
        <dbReference type="EMBL" id="KAK2550444.1"/>
    </source>
</evidence>
<proteinExistence type="predicted"/>
<dbReference type="EMBL" id="JARQWQ010000111">
    <property type="protein sequence ID" value="KAK2550444.1"/>
    <property type="molecule type" value="Genomic_DNA"/>
</dbReference>
<evidence type="ECO:0000313" key="2">
    <source>
        <dbReference type="Proteomes" id="UP001249851"/>
    </source>
</evidence>
<dbReference type="Proteomes" id="UP001249851">
    <property type="component" value="Unassembled WGS sequence"/>
</dbReference>